<feature type="transmembrane region" description="Helical" evidence="9">
    <location>
        <begin position="378"/>
        <end position="399"/>
    </location>
</feature>
<proteinExistence type="predicted"/>
<dbReference type="InterPro" id="IPR050549">
    <property type="entry name" value="MFS_Trehalose_Transporter"/>
</dbReference>
<evidence type="ECO:0000256" key="5">
    <source>
        <dbReference type="ARBA" id="ARBA00022692"/>
    </source>
</evidence>
<evidence type="ECO:0000259" key="10">
    <source>
        <dbReference type="PROSITE" id="PS50850"/>
    </source>
</evidence>
<dbReference type="Pfam" id="PF00083">
    <property type="entry name" value="Sugar_tr"/>
    <property type="match status" value="1"/>
</dbReference>
<dbReference type="InterPro" id="IPR020846">
    <property type="entry name" value="MFS_dom"/>
</dbReference>
<evidence type="ECO:0000256" key="6">
    <source>
        <dbReference type="ARBA" id="ARBA00022989"/>
    </source>
</evidence>
<dbReference type="InterPro" id="IPR005828">
    <property type="entry name" value="MFS_sugar_transport-like"/>
</dbReference>
<dbReference type="PhylomeDB" id="E2C159"/>
<dbReference type="PANTHER" id="PTHR48021">
    <property type="match status" value="1"/>
</dbReference>
<dbReference type="OrthoDB" id="6612291at2759"/>
<feature type="transmembrane region" description="Helical" evidence="9">
    <location>
        <begin position="105"/>
        <end position="123"/>
    </location>
</feature>
<feature type="transmembrane region" description="Helical" evidence="9">
    <location>
        <begin position="351"/>
        <end position="372"/>
    </location>
</feature>
<keyword evidence="12" id="KW-1185">Reference proteome</keyword>
<dbReference type="KEGG" id="hst:105188838"/>
<dbReference type="FunFam" id="1.20.1250.20:FF:000218">
    <property type="entry name" value="facilitated trehalose transporter Tret1"/>
    <property type="match status" value="1"/>
</dbReference>
<dbReference type="SUPFAM" id="SSF103473">
    <property type="entry name" value="MFS general substrate transporter"/>
    <property type="match status" value="1"/>
</dbReference>
<dbReference type="Proteomes" id="UP000008237">
    <property type="component" value="Unassembled WGS sequence"/>
</dbReference>
<evidence type="ECO:0000256" key="1">
    <source>
        <dbReference type="ARBA" id="ARBA00004651"/>
    </source>
</evidence>
<feature type="transmembrane region" description="Helical" evidence="9">
    <location>
        <begin position="318"/>
        <end position="339"/>
    </location>
</feature>
<feature type="transmembrane region" description="Helical" evidence="9">
    <location>
        <begin position="162"/>
        <end position="183"/>
    </location>
</feature>
<keyword evidence="6 9" id="KW-1133">Transmembrane helix</keyword>
<dbReference type="GO" id="GO:0005886">
    <property type="term" value="C:plasma membrane"/>
    <property type="evidence" value="ECO:0007669"/>
    <property type="project" value="UniProtKB-SubCell"/>
</dbReference>
<evidence type="ECO:0000256" key="4">
    <source>
        <dbReference type="ARBA" id="ARBA00022597"/>
    </source>
</evidence>
<sequence>MKIYDCGPDNKIRLYLRQLLTALAPLLGITASGMSNGYSAILLPQLKSLALNGSDFSADAGSAGHLGMLSIDQESWIAAASVLPMAPGCWTGGFMAERFGRKKSVLLLFPVFFVGWLIIGLAGNVETLVAGRLLVGYCMGILAPIVPIYVSETSDPLLRGILLGAIGLSLSMGILACHAMGTWLHWRTTAYVCGALPLVCWLISLFSRESPMWLLARGELERAKRSWLFLRGEGSLEEFSLLETSRLAAVSRRQEAPSEQKRWPAVLGSLQETWSSRHFLKPLAIVCLYFFTTQFAGANVMSFYCVEMLANVPGLTDAYSITLLIDAIRLTFGVIVCALMKSCDRRAMTFLSGFGVAGALLSLSACLTFDIGQPWAPVLLLFVYIALLPLGLVPLPWLLCGELFATNTRELGSGLASAFGFICFFVVIKTTPAMMEFIRPAGTFAVYGCVALVGTSILYFVLPETKNKTLLEIQAILDRKPSALARLQNMDIPILKCEFIDKSASLKKDVAPEK</sequence>
<dbReference type="AlphaFoldDB" id="E2C159"/>
<dbReference type="InParanoid" id="E2C159"/>
<keyword evidence="8" id="KW-0325">Glycoprotein</keyword>
<evidence type="ECO:0000313" key="11">
    <source>
        <dbReference type="EMBL" id="EFN78321.1"/>
    </source>
</evidence>
<protein>
    <submittedName>
        <fullName evidence="11">Myo-inositol transporter 2</fullName>
    </submittedName>
</protein>
<dbReference type="GO" id="GO:0022857">
    <property type="term" value="F:transmembrane transporter activity"/>
    <property type="evidence" value="ECO:0007669"/>
    <property type="project" value="InterPro"/>
</dbReference>
<reference evidence="11 12" key="1">
    <citation type="journal article" date="2010" name="Science">
        <title>Genomic comparison of the ants Camponotus floridanus and Harpegnathos saltator.</title>
        <authorList>
            <person name="Bonasio R."/>
            <person name="Zhang G."/>
            <person name="Ye C."/>
            <person name="Mutti N.S."/>
            <person name="Fang X."/>
            <person name="Qin N."/>
            <person name="Donahue G."/>
            <person name="Yang P."/>
            <person name="Li Q."/>
            <person name="Li C."/>
            <person name="Zhang P."/>
            <person name="Huang Z."/>
            <person name="Berger S.L."/>
            <person name="Reinberg D."/>
            <person name="Wang J."/>
            <person name="Liebig J."/>
        </authorList>
    </citation>
    <scope>NUCLEOTIDE SEQUENCE [LARGE SCALE GENOMIC DNA]</scope>
    <source>
        <strain evidence="11 12">R22 G/1</strain>
    </source>
</reference>
<keyword evidence="3" id="KW-1003">Cell membrane</keyword>
<feature type="domain" description="Major facilitator superfamily (MFS) profile" evidence="10">
    <location>
        <begin position="25"/>
        <end position="466"/>
    </location>
</feature>
<evidence type="ECO:0000256" key="8">
    <source>
        <dbReference type="ARBA" id="ARBA00023180"/>
    </source>
</evidence>
<feature type="transmembrane region" description="Helical" evidence="9">
    <location>
        <begin position="411"/>
        <end position="428"/>
    </location>
</feature>
<keyword evidence="5 9" id="KW-0812">Transmembrane</keyword>
<gene>
    <name evidence="11" type="ORF">EAI_07016</name>
</gene>
<accession>E2C159</accession>
<organism evidence="12">
    <name type="scientific">Harpegnathos saltator</name>
    <name type="common">Jerdon's jumping ant</name>
    <dbReference type="NCBI Taxonomy" id="610380"/>
    <lineage>
        <taxon>Eukaryota</taxon>
        <taxon>Metazoa</taxon>
        <taxon>Ecdysozoa</taxon>
        <taxon>Arthropoda</taxon>
        <taxon>Hexapoda</taxon>
        <taxon>Insecta</taxon>
        <taxon>Pterygota</taxon>
        <taxon>Neoptera</taxon>
        <taxon>Endopterygota</taxon>
        <taxon>Hymenoptera</taxon>
        <taxon>Apocrita</taxon>
        <taxon>Aculeata</taxon>
        <taxon>Formicoidea</taxon>
        <taxon>Formicidae</taxon>
        <taxon>Ponerinae</taxon>
        <taxon>Ponerini</taxon>
        <taxon>Harpegnathos</taxon>
    </lineage>
</organism>
<evidence type="ECO:0000256" key="9">
    <source>
        <dbReference type="SAM" id="Phobius"/>
    </source>
</evidence>
<evidence type="ECO:0000256" key="2">
    <source>
        <dbReference type="ARBA" id="ARBA00022448"/>
    </source>
</evidence>
<evidence type="ECO:0000256" key="3">
    <source>
        <dbReference type="ARBA" id="ARBA00022475"/>
    </source>
</evidence>
<feature type="transmembrane region" description="Helical" evidence="9">
    <location>
        <begin position="129"/>
        <end position="150"/>
    </location>
</feature>
<evidence type="ECO:0000313" key="12">
    <source>
        <dbReference type="Proteomes" id="UP000008237"/>
    </source>
</evidence>
<dbReference type="EMBL" id="GL451854">
    <property type="protein sequence ID" value="EFN78321.1"/>
    <property type="molecule type" value="Genomic_DNA"/>
</dbReference>
<dbReference type="InterPro" id="IPR003663">
    <property type="entry name" value="Sugar/inositol_transpt"/>
</dbReference>
<dbReference type="InterPro" id="IPR036259">
    <property type="entry name" value="MFS_trans_sf"/>
</dbReference>
<keyword evidence="7 9" id="KW-0472">Membrane</keyword>
<evidence type="ECO:0000256" key="7">
    <source>
        <dbReference type="ARBA" id="ARBA00023136"/>
    </source>
</evidence>
<keyword evidence="2" id="KW-0813">Transport</keyword>
<feature type="transmembrane region" description="Helical" evidence="9">
    <location>
        <begin position="440"/>
        <end position="462"/>
    </location>
</feature>
<keyword evidence="4" id="KW-0762">Sugar transport</keyword>
<feature type="transmembrane region" description="Helical" evidence="9">
    <location>
        <begin position="20"/>
        <end position="41"/>
    </location>
</feature>
<dbReference type="OMA" id="LQCTSFQ"/>
<feature type="transmembrane region" description="Helical" evidence="9">
    <location>
        <begin position="189"/>
        <end position="207"/>
    </location>
</feature>
<dbReference type="PANTHER" id="PTHR48021:SF68">
    <property type="entry name" value="MAJOR FACILITATOR SUPERFAMILY (MFS) PROFILE DOMAIN-CONTAINING PROTEIN"/>
    <property type="match status" value="1"/>
</dbReference>
<dbReference type="PROSITE" id="PS50850">
    <property type="entry name" value="MFS"/>
    <property type="match status" value="1"/>
</dbReference>
<feature type="transmembrane region" description="Helical" evidence="9">
    <location>
        <begin position="279"/>
        <end position="298"/>
    </location>
</feature>
<feature type="transmembrane region" description="Helical" evidence="9">
    <location>
        <begin position="76"/>
        <end position="96"/>
    </location>
</feature>
<name>E2C159_HARSA</name>
<comment type="subcellular location">
    <subcellularLocation>
        <location evidence="1">Cell membrane</location>
        <topology evidence="1">Multi-pass membrane protein</topology>
    </subcellularLocation>
</comment>
<dbReference type="Gene3D" id="1.20.1250.20">
    <property type="entry name" value="MFS general substrate transporter like domains"/>
    <property type="match status" value="1"/>
</dbReference>
<dbReference type="PRINTS" id="PR00171">
    <property type="entry name" value="SUGRTRNSPORT"/>
</dbReference>